<evidence type="ECO:0000256" key="1">
    <source>
        <dbReference type="ARBA" id="ARBA00004417"/>
    </source>
</evidence>
<dbReference type="SUPFAM" id="SSF52540">
    <property type="entry name" value="P-loop containing nucleoside triphosphate hydrolases"/>
    <property type="match status" value="2"/>
</dbReference>
<keyword evidence="7" id="KW-0472">Membrane</keyword>
<dbReference type="PROSITE" id="PS50893">
    <property type="entry name" value="ABC_TRANSPORTER_2"/>
    <property type="match status" value="2"/>
</dbReference>
<dbReference type="RefSeq" id="WP_016474899.1">
    <property type="nucleotide sequence ID" value="NZ_KE150480.1"/>
</dbReference>
<dbReference type="FunFam" id="3.40.50.300:FF:000016">
    <property type="entry name" value="Oligopeptide ABC transporter ATP-binding component"/>
    <property type="match status" value="1"/>
</dbReference>
<evidence type="ECO:0000256" key="5">
    <source>
        <dbReference type="ARBA" id="ARBA00022741"/>
    </source>
</evidence>
<dbReference type="Proteomes" id="UP000014400">
    <property type="component" value="Unassembled WGS sequence"/>
</dbReference>
<gene>
    <name evidence="9" type="ORF">HMPREF1476_01722</name>
</gene>
<dbReference type="Pfam" id="PF00005">
    <property type="entry name" value="ABC_tran"/>
    <property type="match status" value="2"/>
</dbReference>
<evidence type="ECO:0000256" key="4">
    <source>
        <dbReference type="ARBA" id="ARBA00022475"/>
    </source>
</evidence>
<feature type="domain" description="ABC transporter" evidence="8">
    <location>
        <begin position="14"/>
        <end position="264"/>
    </location>
</feature>
<reference evidence="9 10" key="1">
    <citation type="submission" date="2013-04" db="EMBL/GenBank/DDBJ databases">
        <title>The Genome Sequence of Sutterella wadsworthensis HGA0223.</title>
        <authorList>
            <consortium name="The Broad Institute Genomics Platform"/>
            <person name="Earl A."/>
            <person name="Ward D."/>
            <person name="Feldgarden M."/>
            <person name="Gevers D."/>
            <person name="Schmidt T.M."/>
            <person name="Dover J."/>
            <person name="Dai D."/>
            <person name="Walker B."/>
            <person name="Young S."/>
            <person name="Zeng Q."/>
            <person name="Gargeya S."/>
            <person name="Fitzgerald M."/>
            <person name="Haas B."/>
            <person name="Abouelleil A."/>
            <person name="Allen A.W."/>
            <person name="Alvarado L."/>
            <person name="Arachchi H.M."/>
            <person name="Berlin A.M."/>
            <person name="Chapman S.B."/>
            <person name="Gainer-Dewar J."/>
            <person name="Goldberg J."/>
            <person name="Griggs A."/>
            <person name="Gujja S."/>
            <person name="Hansen M."/>
            <person name="Howarth C."/>
            <person name="Imamovic A."/>
            <person name="Ireland A."/>
            <person name="Larimer J."/>
            <person name="McCowan C."/>
            <person name="Murphy C."/>
            <person name="Pearson M."/>
            <person name="Poon T.W."/>
            <person name="Priest M."/>
            <person name="Roberts A."/>
            <person name="Saif S."/>
            <person name="Shea T."/>
            <person name="Sisk P."/>
            <person name="Sykes S."/>
            <person name="Wortman J."/>
            <person name="Nusbaum C."/>
            <person name="Birren B."/>
        </authorList>
    </citation>
    <scope>NUCLEOTIDE SEQUENCE [LARGE SCALE GENOMIC DNA]</scope>
    <source>
        <strain evidence="9 10">HGA0223</strain>
    </source>
</reference>
<dbReference type="PANTHER" id="PTHR43297">
    <property type="entry name" value="OLIGOPEPTIDE TRANSPORT ATP-BINDING PROTEIN APPD"/>
    <property type="match status" value="1"/>
</dbReference>
<keyword evidence="6" id="KW-0067">ATP-binding</keyword>
<evidence type="ECO:0000256" key="2">
    <source>
        <dbReference type="ARBA" id="ARBA00005417"/>
    </source>
</evidence>
<dbReference type="PATRIC" id="fig|1203554.3.peg.1805"/>
<dbReference type="GO" id="GO:0005524">
    <property type="term" value="F:ATP binding"/>
    <property type="evidence" value="ECO:0007669"/>
    <property type="project" value="UniProtKB-KW"/>
</dbReference>
<sequence>MTESSLRAQKLPVLEVENLAVSLPPGGDRPNAVEHVSFTVNEGEVTCLIGESGSGKSVIASTVMGLLPKGLAPAEGSVKLLGMDLFRRTPDEIRRLRGAKMAMVFQEPMTALNPVMTCGDQMDELLRAHVPMGPYERRIRILDLFEEVRLPDPPRIFRSYPHQLSGGQRQRIVIAMALLLKPDLLICDEPTTALDVTTQASILKLILELQKKNGTAVLFITHDFGVVSEIADQVVVLELGKQIETGPAKAVLQHPKEPYTQKLINAVPELKPRRRPPVDGNPTLLEAKNVVKTYTLGGFFTGRVKVRALKGVSARLRRGETIGIVGESGSGKSTFARSIARLIDPTSGEVWVNGENVAAAPKRKLHGLRRRLQVVFQDPYRSLDPRMTVGESIVEGPVNFGVPKEEAWKRAQEFMKIVRLSPDALNRYPNQFSGGQRQRISIARALACEPEILICDEAVSALDVSVQADILKLLEEIQVKLGIGILFVTHDLRVASQICDDVIVIRRGECVESGHVQDVFFHPQHEYTKSLIAAAPGTNYPFGRTAHLF</sequence>
<name>S3BD93_9BURK</name>
<evidence type="ECO:0000256" key="7">
    <source>
        <dbReference type="ARBA" id="ARBA00023136"/>
    </source>
</evidence>
<dbReference type="Pfam" id="PF08352">
    <property type="entry name" value="oligo_HPY"/>
    <property type="match status" value="2"/>
</dbReference>
<dbReference type="EMBL" id="ATCF01000024">
    <property type="protein sequence ID" value="EPD98431.1"/>
    <property type="molecule type" value="Genomic_DNA"/>
</dbReference>
<dbReference type="GO" id="GO:0005886">
    <property type="term" value="C:plasma membrane"/>
    <property type="evidence" value="ECO:0007669"/>
    <property type="project" value="UniProtKB-SubCell"/>
</dbReference>
<keyword evidence="3" id="KW-0813">Transport</keyword>
<dbReference type="CDD" id="cd03257">
    <property type="entry name" value="ABC_NikE_OppD_transporters"/>
    <property type="match status" value="2"/>
</dbReference>
<protein>
    <recommendedName>
        <fullName evidence="8">ABC transporter domain-containing protein</fullName>
    </recommendedName>
</protein>
<dbReference type="PANTHER" id="PTHR43297:SF2">
    <property type="entry name" value="DIPEPTIDE TRANSPORT ATP-BINDING PROTEIN DPPD"/>
    <property type="match status" value="1"/>
</dbReference>
<keyword evidence="4" id="KW-1003">Cell membrane</keyword>
<dbReference type="SMART" id="SM00382">
    <property type="entry name" value="AAA"/>
    <property type="match status" value="2"/>
</dbReference>
<dbReference type="InterPro" id="IPR013563">
    <property type="entry name" value="Oligopep_ABC_C"/>
</dbReference>
<comment type="caution">
    <text evidence="9">The sequence shown here is derived from an EMBL/GenBank/DDBJ whole genome shotgun (WGS) entry which is preliminary data.</text>
</comment>
<dbReference type="InterPro" id="IPR050388">
    <property type="entry name" value="ABC_Ni/Peptide_Import"/>
</dbReference>
<dbReference type="Gene3D" id="3.40.50.300">
    <property type="entry name" value="P-loop containing nucleotide triphosphate hydrolases"/>
    <property type="match status" value="2"/>
</dbReference>
<dbReference type="NCBIfam" id="NF008453">
    <property type="entry name" value="PRK11308.1"/>
    <property type="match status" value="2"/>
</dbReference>
<organism evidence="9 10">
    <name type="scientific">Sutterella wadsworthensis HGA0223</name>
    <dbReference type="NCBI Taxonomy" id="1203554"/>
    <lineage>
        <taxon>Bacteria</taxon>
        <taxon>Pseudomonadati</taxon>
        <taxon>Pseudomonadota</taxon>
        <taxon>Betaproteobacteria</taxon>
        <taxon>Burkholderiales</taxon>
        <taxon>Sutterellaceae</taxon>
        <taxon>Sutterella</taxon>
    </lineage>
</organism>
<dbReference type="AlphaFoldDB" id="S3BD93"/>
<feature type="domain" description="ABC transporter" evidence="8">
    <location>
        <begin position="285"/>
        <end position="532"/>
    </location>
</feature>
<dbReference type="STRING" id="1203554.HMPREF1476_01722"/>
<dbReference type="GO" id="GO:0016887">
    <property type="term" value="F:ATP hydrolysis activity"/>
    <property type="evidence" value="ECO:0007669"/>
    <property type="project" value="InterPro"/>
</dbReference>
<dbReference type="InterPro" id="IPR027417">
    <property type="entry name" value="P-loop_NTPase"/>
</dbReference>
<evidence type="ECO:0000313" key="9">
    <source>
        <dbReference type="EMBL" id="EPD98431.1"/>
    </source>
</evidence>
<comment type="subcellular location">
    <subcellularLocation>
        <location evidence="1">Cell inner membrane</location>
        <topology evidence="1">Peripheral membrane protein</topology>
    </subcellularLocation>
</comment>
<dbReference type="GO" id="GO:0055085">
    <property type="term" value="P:transmembrane transport"/>
    <property type="evidence" value="ECO:0007669"/>
    <property type="project" value="UniProtKB-ARBA"/>
</dbReference>
<evidence type="ECO:0000259" key="8">
    <source>
        <dbReference type="PROSITE" id="PS50893"/>
    </source>
</evidence>
<dbReference type="GO" id="GO:0015833">
    <property type="term" value="P:peptide transport"/>
    <property type="evidence" value="ECO:0007669"/>
    <property type="project" value="InterPro"/>
</dbReference>
<dbReference type="InterPro" id="IPR003593">
    <property type="entry name" value="AAA+_ATPase"/>
</dbReference>
<dbReference type="HOGENOM" id="CLU_000604_86_2_4"/>
<evidence type="ECO:0000256" key="6">
    <source>
        <dbReference type="ARBA" id="ARBA00022840"/>
    </source>
</evidence>
<comment type="similarity">
    <text evidence="2">Belongs to the ABC transporter superfamily.</text>
</comment>
<accession>S3BD93</accession>
<dbReference type="PROSITE" id="PS00211">
    <property type="entry name" value="ABC_TRANSPORTER_1"/>
    <property type="match status" value="2"/>
</dbReference>
<keyword evidence="10" id="KW-1185">Reference proteome</keyword>
<dbReference type="InterPro" id="IPR003439">
    <property type="entry name" value="ABC_transporter-like_ATP-bd"/>
</dbReference>
<evidence type="ECO:0000256" key="3">
    <source>
        <dbReference type="ARBA" id="ARBA00022448"/>
    </source>
</evidence>
<evidence type="ECO:0000313" key="10">
    <source>
        <dbReference type="Proteomes" id="UP000014400"/>
    </source>
</evidence>
<dbReference type="NCBIfam" id="NF007739">
    <property type="entry name" value="PRK10419.1"/>
    <property type="match status" value="2"/>
</dbReference>
<keyword evidence="5" id="KW-0547">Nucleotide-binding</keyword>
<proteinExistence type="inferred from homology"/>
<dbReference type="InterPro" id="IPR017871">
    <property type="entry name" value="ABC_transporter-like_CS"/>
</dbReference>
<dbReference type="eggNOG" id="COG4172">
    <property type="taxonomic scope" value="Bacteria"/>
</dbReference>